<dbReference type="Gene3D" id="3.30.70.330">
    <property type="match status" value="2"/>
</dbReference>
<keyword evidence="9" id="KW-1185">Reference proteome</keyword>
<feature type="compositionally biased region" description="Low complexity" evidence="6">
    <location>
        <begin position="221"/>
        <end position="255"/>
    </location>
</feature>
<dbReference type="InterPro" id="IPR000504">
    <property type="entry name" value="RRM_dom"/>
</dbReference>
<dbReference type="AlphaFoldDB" id="A0A9Q0MJF5"/>
<evidence type="ECO:0000313" key="8">
    <source>
        <dbReference type="EMBL" id="KAJ6225477.1"/>
    </source>
</evidence>
<evidence type="ECO:0000256" key="1">
    <source>
        <dbReference type="ARBA" id="ARBA00022737"/>
    </source>
</evidence>
<sequence>MTYNSGHSNKSSSRHSNYSNNHSHGPNNLQSGSNHQITANAMAALMNQSMAAAAMMHPFAMSGLPTQPGNHRNHQQGTNQQQTISPLNYFGFTFPNASDPIRSYYHAQPLSGHAKNMKTDQGNSQQKILYSKALQGSSPQSNLGPISSSSNLTSNMSGNSSNISGSHFNHKGQGNAHFHAGNGSRILGLNSPNMRNVGKNGQPASSYSNRHNQPYPNSRMPSSTTSSSPPVTSSGNNVQQSNSSASTNGSTSVSAGSNVANNSVISAISISGTNALTGTMTNGNGNSTPEKSSSDTTSTSSISKTNLYIRGLTPETTDKDLHSLCSPYGAIVSTKAILDKETNKCRGYGFVDFEHPVSAETAVKNLISQGVQAQMAKCTDTNRNKNAFFKSGSEHDPTNLYIANLPLNMTETDLDSMLSLYGSVISTRILKDSNGTPRGVGFARMESKEKCDSIISLLNGKMLPGCKDTLLVKFADGGNKKKHYKTNEIRYRSDVDLQMGFDSTNMATNGVPTQLLPSPLGASAYQRAFSATASPYQSALQATPWLHQGPPQYIMQPQMIPSNMDPNAGIQYSSLMHHLSAQMSHLQLGGVSGTGYMPGNPHAYGTQTIYPPQMLQSMPISGEQPEQINPSHSVSSGSASGEEQQHTFQQMVYNQPK</sequence>
<keyword evidence="1" id="KW-0677">Repeat</keyword>
<dbReference type="CDD" id="cd12243">
    <property type="entry name" value="RRM1_MSSP"/>
    <property type="match status" value="1"/>
</dbReference>
<evidence type="ECO:0000256" key="2">
    <source>
        <dbReference type="ARBA" id="ARBA00022884"/>
    </source>
</evidence>
<proteinExistence type="predicted"/>
<feature type="compositionally biased region" description="Polar residues" evidence="6">
    <location>
        <begin position="616"/>
        <end position="630"/>
    </location>
</feature>
<keyword evidence="2 5" id="KW-0694">RNA-binding</keyword>
<dbReference type="CDD" id="cd12244">
    <property type="entry name" value="RRM2_MSSP"/>
    <property type="match status" value="1"/>
</dbReference>
<dbReference type="Proteomes" id="UP001142055">
    <property type="component" value="Chromosome 1"/>
</dbReference>
<feature type="compositionally biased region" description="Low complexity" evidence="6">
    <location>
        <begin position="147"/>
        <end position="166"/>
    </location>
</feature>
<feature type="domain" description="RRM" evidence="7">
    <location>
        <begin position="305"/>
        <end position="378"/>
    </location>
</feature>
<feature type="compositionally biased region" description="Polar residues" evidence="6">
    <location>
        <begin position="647"/>
        <end position="657"/>
    </location>
</feature>
<protein>
    <recommendedName>
        <fullName evidence="4">Protein alan shepard</fullName>
    </recommendedName>
</protein>
<comment type="caution">
    <text evidence="8">The sequence shown here is derived from an EMBL/GenBank/DDBJ whole genome shotgun (WGS) entry which is preliminary data.</text>
</comment>
<dbReference type="PRINTS" id="PR00961">
    <property type="entry name" value="HUDSXLRNA"/>
</dbReference>
<evidence type="ECO:0000256" key="4">
    <source>
        <dbReference type="ARBA" id="ARBA00039536"/>
    </source>
</evidence>
<reference evidence="8" key="1">
    <citation type="submission" date="2022-12" db="EMBL/GenBank/DDBJ databases">
        <title>Genome assemblies of Blomia tropicalis.</title>
        <authorList>
            <person name="Cui Y."/>
        </authorList>
    </citation>
    <scope>NUCLEOTIDE SEQUENCE</scope>
    <source>
        <tissue evidence="8">Adult mites</tissue>
    </source>
</reference>
<feature type="region of interest" description="Disordered" evidence="6">
    <location>
        <begin position="279"/>
        <end position="302"/>
    </location>
</feature>
<feature type="compositionally biased region" description="Low complexity" evidence="6">
    <location>
        <begin position="1"/>
        <end position="28"/>
    </location>
</feature>
<dbReference type="GO" id="GO:1990904">
    <property type="term" value="C:ribonucleoprotein complex"/>
    <property type="evidence" value="ECO:0007669"/>
    <property type="project" value="InterPro"/>
</dbReference>
<dbReference type="SMART" id="SM00360">
    <property type="entry name" value="RRM"/>
    <property type="match status" value="2"/>
</dbReference>
<feature type="region of interest" description="Disordered" evidence="6">
    <location>
        <begin position="1"/>
        <end position="33"/>
    </location>
</feature>
<dbReference type="Pfam" id="PF00076">
    <property type="entry name" value="RRM_1"/>
    <property type="match status" value="2"/>
</dbReference>
<feature type="region of interest" description="Disordered" evidence="6">
    <location>
        <begin position="616"/>
        <end position="657"/>
    </location>
</feature>
<name>A0A9Q0MJF5_BLOTA</name>
<feature type="compositionally biased region" description="Polar residues" evidence="6">
    <location>
        <begin position="135"/>
        <end position="146"/>
    </location>
</feature>
<dbReference type="InterPro" id="IPR002343">
    <property type="entry name" value="Hud_Sxl_RNA"/>
</dbReference>
<comment type="function">
    <text evidence="3">Has a role in the perception of gravity.</text>
</comment>
<dbReference type="GO" id="GO:0003723">
    <property type="term" value="F:RNA binding"/>
    <property type="evidence" value="ECO:0007669"/>
    <property type="project" value="UniProtKB-UniRule"/>
</dbReference>
<evidence type="ECO:0000256" key="5">
    <source>
        <dbReference type="PROSITE-ProRule" id="PRU00176"/>
    </source>
</evidence>
<evidence type="ECO:0000256" key="3">
    <source>
        <dbReference type="ARBA" id="ARBA00037469"/>
    </source>
</evidence>
<dbReference type="FunFam" id="3.30.70.330:FF:000169">
    <property type="entry name" value="protein alan shepard isoform X4"/>
    <property type="match status" value="1"/>
</dbReference>
<dbReference type="InterPro" id="IPR035979">
    <property type="entry name" value="RBD_domain_sf"/>
</dbReference>
<evidence type="ECO:0000313" key="9">
    <source>
        <dbReference type="Proteomes" id="UP001142055"/>
    </source>
</evidence>
<dbReference type="PROSITE" id="PS50102">
    <property type="entry name" value="RRM"/>
    <property type="match status" value="2"/>
</dbReference>
<evidence type="ECO:0000256" key="6">
    <source>
        <dbReference type="SAM" id="MobiDB-lite"/>
    </source>
</evidence>
<dbReference type="InterPro" id="IPR012677">
    <property type="entry name" value="Nucleotide-bd_a/b_plait_sf"/>
</dbReference>
<dbReference type="EMBL" id="JAPWDV010000001">
    <property type="protein sequence ID" value="KAJ6225477.1"/>
    <property type="molecule type" value="Genomic_DNA"/>
</dbReference>
<feature type="compositionally biased region" description="Polar residues" evidence="6">
    <location>
        <begin position="202"/>
        <end position="220"/>
    </location>
</feature>
<feature type="region of interest" description="Disordered" evidence="6">
    <location>
        <begin position="61"/>
        <end position="80"/>
    </location>
</feature>
<dbReference type="PANTHER" id="PTHR24012">
    <property type="entry name" value="RNA BINDING PROTEIN"/>
    <property type="match status" value="1"/>
</dbReference>
<accession>A0A9Q0MJF5</accession>
<feature type="domain" description="RRM" evidence="7">
    <location>
        <begin position="398"/>
        <end position="477"/>
    </location>
</feature>
<dbReference type="FunFam" id="3.30.70.330:FF:000012">
    <property type="entry name" value="RNA-binding motif, single-stranded-interacting protein 3 isoform 1"/>
    <property type="match status" value="1"/>
</dbReference>
<organism evidence="8 9">
    <name type="scientific">Blomia tropicalis</name>
    <name type="common">Mite</name>
    <dbReference type="NCBI Taxonomy" id="40697"/>
    <lineage>
        <taxon>Eukaryota</taxon>
        <taxon>Metazoa</taxon>
        <taxon>Ecdysozoa</taxon>
        <taxon>Arthropoda</taxon>
        <taxon>Chelicerata</taxon>
        <taxon>Arachnida</taxon>
        <taxon>Acari</taxon>
        <taxon>Acariformes</taxon>
        <taxon>Sarcoptiformes</taxon>
        <taxon>Astigmata</taxon>
        <taxon>Glycyphagoidea</taxon>
        <taxon>Echimyopodidae</taxon>
        <taxon>Blomia</taxon>
    </lineage>
</organism>
<gene>
    <name evidence="8" type="ORF">RDWZM_004022</name>
</gene>
<feature type="compositionally biased region" description="Low complexity" evidence="6">
    <location>
        <begin position="631"/>
        <end position="642"/>
    </location>
</feature>
<dbReference type="SUPFAM" id="SSF54928">
    <property type="entry name" value="RNA-binding domain, RBD"/>
    <property type="match status" value="2"/>
</dbReference>
<evidence type="ECO:0000259" key="7">
    <source>
        <dbReference type="PROSITE" id="PS50102"/>
    </source>
</evidence>
<feature type="compositionally biased region" description="Polar residues" evidence="6">
    <location>
        <begin position="64"/>
        <end position="80"/>
    </location>
</feature>
<feature type="region of interest" description="Disordered" evidence="6">
    <location>
        <begin position="135"/>
        <end position="255"/>
    </location>
</feature>